<name>A0A076F3R7_RHOOP</name>
<dbReference type="InterPro" id="IPR018313">
    <property type="entry name" value="SBP_3_CS"/>
</dbReference>
<evidence type="ECO:0000313" key="8">
    <source>
        <dbReference type="Proteomes" id="UP000028488"/>
    </source>
</evidence>
<dbReference type="AlphaFoldDB" id="A0A076F3R7"/>
<accession>A0A076F3R7</accession>
<evidence type="ECO:0000259" key="6">
    <source>
        <dbReference type="SMART" id="SM00062"/>
    </source>
</evidence>
<dbReference type="SUPFAM" id="SSF53850">
    <property type="entry name" value="Periplasmic binding protein-like II"/>
    <property type="match status" value="1"/>
</dbReference>
<feature type="domain" description="Solute-binding protein family 3/N-terminal" evidence="6">
    <location>
        <begin position="47"/>
        <end position="267"/>
    </location>
</feature>
<keyword evidence="7" id="KW-0614">Plasmid</keyword>
<evidence type="ECO:0000256" key="5">
    <source>
        <dbReference type="SAM" id="SignalP"/>
    </source>
</evidence>
<dbReference type="Proteomes" id="UP000028488">
    <property type="component" value="Plasmid pPDG1"/>
</dbReference>
<comment type="similarity">
    <text evidence="2 4">Belongs to the bacterial solute-binding protein 3 family.</text>
</comment>
<protein>
    <recommendedName>
        <fullName evidence="6">Solute-binding protein family 3/N-terminal domain-containing protein</fullName>
    </recommendedName>
</protein>
<reference evidence="7 8" key="1">
    <citation type="submission" date="2014-07" db="EMBL/GenBank/DDBJ databases">
        <title>Genome Sequence of Rhodococcus opacus Strain R7, a Biodegrader of Mono- and Polycyclic Aromatic Hydrocarbons.</title>
        <authorList>
            <person name="Di Gennaro P."/>
            <person name="Zampolli J."/>
            <person name="Presti I."/>
            <person name="Cappelletti M."/>
            <person name="D'Ursi P."/>
            <person name="Orro A."/>
            <person name="Mezzelani A."/>
            <person name="Milanesi L."/>
        </authorList>
    </citation>
    <scope>NUCLEOTIDE SEQUENCE [LARGE SCALE GENOMIC DNA]</scope>
    <source>
        <strain evidence="7 8">R7</strain>
        <plasmid evidence="7">pPDG1</plasmid>
    </source>
</reference>
<proteinExistence type="inferred from homology"/>
<feature type="chain" id="PRO_5001711829" description="Solute-binding protein family 3/N-terminal domain-containing protein" evidence="5">
    <location>
        <begin position="24"/>
        <end position="276"/>
    </location>
</feature>
<geneLocation type="plasmid" evidence="7 8">
    <name>pPDG1</name>
</geneLocation>
<dbReference type="EMBL" id="CP008948">
    <property type="protein sequence ID" value="AII10429.1"/>
    <property type="molecule type" value="Genomic_DNA"/>
</dbReference>
<dbReference type="SMART" id="SM00062">
    <property type="entry name" value="PBPb"/>
    <property type="match status" value="1"/>
</dbReference>
<keyword evidence="3 5" id="KW-0732">Signal</keyword>
<dbReference type="GO" id="GO:0030313">
    <property type="term" value="C:cell envelope"/>
    <property type="evidence" value="ECO:0007669"/>
    <property type="project" value="UniProtKB-SubCell"/>
</dbReference>
<gene>
    <name evidence="7" type="ORF">EP51_39745</name>
</gene>
<evidence type="ECO:0000256" key="3">
    <source>
        <dbReference type="ARBA" id="ARBA00022729"/>
    </source>
</evidence>
<dbReference type="PROSITE" id="PS01039">
    <property type="entry name" value="SBP_BACTERIAL_3"/>
    <property type="match status" value="1"/>
</dbReference>
<comment type="subcellular location">
    <subcellularLocation>
        <location evidence="1">Cell envelope</location>
    </subcellularLocation>
</comment>
<dbReference type="PROSITE" id="PS51257">
    <property type="entry name" value="PROKAR_LIPOPROTEIN"/>
    <property type="match status" value="1"/>
</dbReference>
<evidence type="ECO:0000256" key="2">
    <source>
        <dbReference type="ARBA" id="ARBA00010333"/>
    </source>
</evidence>
<sequence length="276" mass="29029">MPKCRPRSIVVLLSTLAFIAVFASGCGGARAGLAGSSTMDSVLASGKLRVAYLSNYPPYGTLSTDGTPQGYDVDIARKLADSLGVEAEFVSATNADRVPLLQTNKVDVVIGSFTQTLERAQVVSFSDPYNVAGQVLAVRTGSPVGGINDLAGKTIAVTKGATAGPALQKAVPDATLQSYDSPEQTLLALDSGKSDAAVEDSNFLAYQASKGSPLVIPSSESLVPLEYNAIGVKLGDPVWLTYVNQFVFKLNSTGENKSLYRQWFGFDSPYPLTPAY</sequence>
<dbReference type="InterPro" id="IPR001638">
    <property type="entry name" value="Solute-binding_3/MltF_N"/>
</dbReference>
<dbReference type="PANTHER" id="PTHR35936">
    <property type="entry name" value="MEMBRANE-BOUND LYTIC MUREIN TRANSGLYCOSYLASE F"/>
    <property type="match status" value="1"/>
</dbReference>
<organism evidence="7 8">
    <name type="scientific">Rhodococcus opacus</name>
    <name type="common">Nocardia opaca</name>
    <dbReference type="NCBI Taxonomy" id="37919"/>
    <lineage>
        <taxon>Bacteria</taxon>
        <taxon>Bacillati</taxon>
        <taxon>Actinomycetota</taxon>
        <taxon>Actinomycetes</taxon>
        <taxon>Mycobacteriales</taxon>
        <taxon>Nocardiaceae</taxon>
        <taxon>Rhodococcus</taxon>
    </lineage>
</organism>
<dbReference type="Gene3D" id="3.40.190.10">
    <property type="entry name" value="Periplasmic binding protein-like II"/>
    <property type="match status" value="2"/>
</dbReference>
<dbReference type="Pfam" id="PF00497">
    <property type="entry name" value="SBP_bac_3"/>
    <property type="match status" value="1"/>
</dbReference>
<dbReference type="PANTHER" id="PTHR35936:SF17">
    <property type="entry name" value="ARGININE-BINDING EXTRACELLULAR PROTEIN ARTP"/>
    <property type="match status" value="1"/>
</dbReference>
<feature type="signal peptide" evidence="5">
    <location>
        <begin position="1"/>
        <end position="23"/>
    </location>
</feature>
<dbReference type="RefSeq" id="WP_128642529.1">
    <property type="nucleotide sequence ID" value="NZ_CP008948.1"/>
</dbReference>
<evidence type="ECO:0000256" key="1">
    <source>
        <dbReference type="ARBA" id="ARBA00004196"/>
    </source>
</evidence>
<evidence type="ECO:0000313" key="7">
    <source>
        <dbReference type="EMBL" id="AII10429.1"/>
    </source>
</evidence>
<evidence type="ECO:0000256" key="4">
    <source>
        <dbReference type="RuleBase" id="RU003744"/>
    </source>
</evidence>